<reference evidence="2 3" key="1">
    <citation type="journal article" date="2019" name="Genome Biol. Evol.">
        <title>Day and night: Metabolic profiles and evolutionary relationships of six axenic non-marine cyanobacteria.</title>
        <authorList>
            <person name="Will S.E."/>
            <person name="Henke P."/>
            <person name="Boedeker C."/>
            <person name="Huang S."/>
            <person name="Brinkmann H."/>
            <person name="Rohde M."/>
            <person name="Jarek M."/>
            <person name="Friedl T."/>
            <person name="Seufert S."/>
            <person name="Schumacher M."/>
            <person name="Overmann J."/>
            <person name="Neumann-Schaal M."/>
            <person name="Petersen J."/>
        </authorList>
    </citation>
    <scope>NUCLEOTIDE SEQUENCE [LARGE SCALE GENOMIC DNA]</scope>
    <source>
        <strain evidence="2 3">SAG 1403-4b</strain>
    </source>
</reference>
<dbReference type="Proteomes" id="UP000276103">
    <property type="component" value="Unassembled WGS sequence"/>
</dbReference>
<keyword evidence="1" id="KW-0472">Membrane</keyword>
<gene>
    <name evidence="2" type="ORF">DSM107003_32160</name>
</gene>
<evidence type="ECO:0000313" key="3">
    <source>
        <dbReference type="Proteomes" id="UP000276103"/>
    </source>
</evidence>
<name>A0A433UNT6_ANAVA</name>
<proteinExistence type="predicted"/>
<keyword evidence="3" id="KW-1185">Reference proteome</keyword>
<keyword evidence="1" id="KW-1133">Transmembrane helix</keyword>
<organism evidence="2 3">
    <name type="scientific">Trichormus variabilis SAG 1403-4b</name>
    <dbReference type="NCBI Taxonomy" id="447716"/>
    <lineage>
        <taxon>Bacteria</taxon>
        <taxon>Bacillati</taxon>
        <taxon>Cyanobacteriota</taxon>
        <taxon>Cyanophyceae</taxon>
        <taxon>Nostocales</taxon>
        <taxon>Nostocaceae</taxon>
        <taxon>Trichormus</taxon>
    </lineage>
</organism>
<dbReference type="OrthoDB" id="494971at2"/>
<dbReference type="AlphaFoldDB" id="A0A433UNT6"/>
<dbReference type="RefSeq" id="WP_127055095.1">
    <property type="nucleotide sequence ID" value="NZ_RSCM01000010.1"/>
</dbReference>
<sequence length="265" mass="30115">MKSKLVLQNNPFTEIFLSGLLTIGFTVAGLAITYSTLPRNFVFSCNRIAANNPSCDFKEKELWLGIKQETFLEQINAAIVATLSGESNDDKYLVKLKTDYDNFTLIGYESEDQAKSIASQINGFIADKKQNSFQLEFSTQLQTGQLLLGFLFLAIGFAFLIGIVLIPYYRKITFDKITNQIIIQQRGLLKNKFAEHKISEVMEVIKEEKIDKSDESTTTYILLISGGKRISLHLYCGKDWKNELEMVETLADFLNLKITYQQIKV</sequence>
<evidence type="ECO:0000256" key="1">
    <source>
        <dbReference type="SAM" id="Phobius"/>
    </source>
</evidence>
<evidence type="ECO:0000313" key="2">
    <source>
        <dbReference type="EMBL" id="RUS95513.1"/>
    </source>
</evidence>
<comment type="caution">
    <text evidence="2">The sequence shown here is derived from an EMBL/GenBank/DDBJ whole genome shotgun (WGS) entry which is preliminary data.</text>
</comment>
<keyword evidence="1" id="KW-0812">Transmembrane</keyword>
<dbReference type="EMBL" id="RSCM01000010">
    <property type="protein sequence ID" value="RUS95513.1"/>
    <property type="molecule type" value="Genomic_DNA"/>
</dbReference>
<feature type="transmembrane region" description="Helical" evidence="1">
    <location>
        <begin position="12"/>
        <end position="34"/>
    </location>
</feature>
<feature type="transmembrane region" description="Helical" evidence="1">
    <location>
        <begin position="146"/>
        <end position="169"/>
    </location>
</feature>
<accession>A0A433UNT6</accession>
<protein>
    <submittedName>
        <fullName evidence="2">Uncharacterized protein</fullName>
    </submittedName>
</protein>